<sequence>MAHEATFDVVVVGMGGAGIAAALTAQEAGANVVVLEKTSPDHAGGNSRVSGQVWFSPHDVDLAQRHLHAMSWQFSIADELAAAWARETSRNTQWLKGLAEQARGRVPRDTGDPYTGDGTDFAQISWGDTLRLQGVQNPPEDEYDEVEGHDCGSDYNVIGGSMGFSRLWLMLKTCLDDSGIDVRYNNEVLRLVADPDGAITGVVVSDGGAEHVLMARRGVVLATGGFAANPEMARNYLRLPNVTPWGNPACTGDGIRMAQKVGADLSHPYNYMAMPGIAMPPYGTGQDTMPGARFINVGADGRRLVDESVPNRHGKSIQRGMFDFDPGVPMWTIFDEEARLAGPLVIPRAFFAVGWIRQIEGYEWSLDNSAEIERGWITRADSIAELADKLNIDPKGLEAEIEQYNALAESGSDDPVFGRPAHTMRPIARPPFYGYEWAQLLMTTLGGIRKDEHARAVDPFGAPIPGLYCAGDVSSSYSWCLSGGMGLGDALAFGRIAGGNAASR</sequence>
<dbReference type="PANTHER" id="PTHR43400:SF10">
    <property type="entry name" value="3-OXOSTEROID 1-DEHYDROGENASE"/>
    <property type="match status" value="1"/>
</dbReference>
<dbReference type="Proteomes" id="UP000812982">
    <property type="component" value="Unassembled WGS sequence"/>
</dbReference>
<reference evidence="6 7" key="1">
    <citation type="journal article" date="2021" name="Sci. Rep.">
        <title>Phenotypic and genomic hallmarks of a novel, potentially pathogenic rapidly growing Mycobacterium species related to the Mycobacterium fortuitum complex.</title>
        <authorList>
            <person name="Gharbi R."/>
            <person name="Khanna V."/>
            <person name="Frigui W."/>
            <person name="Mhenni B."/>
            <person name="Brosch R."/>
            <person name="Mardassi H."/>
        </authorList>
    </citation>
    <scope>NUCLEOTIDE SEQUENCE [LARGE SCALE GENOMIC DNA]</scope>
    <source>
        <strain evidence="6 7">TNTM28</strain>
    </source>
</reference>
<dbReference type="Pfam" id="PF00890">
    <property type="entry name" value="FAD_binding_2"/>
    <property type="match status" value="1"/>
</dbReference>
<proteinExistence type="predicted"/>
<evidence type="ECO:0000313" key="6">
    <source>
        <dbReference type="EMBL" id="MBU9763170.1"/>
    </source>
</evidence>
<accession>A0ABS6KHX5</accession>
<dbReference type="InterPro" id="IPR003953">
    <property type="entry name" value="FAD-dep_OxRdtase_2_FAD-bd"/>
</dbReference>
<dbReference type="EMBL" id="VOMB01000006">
    <property type="protein sequence ID" value="MBU9763170.1"/>
    <property type="molecule type" value="Genomic_DNA"/>
</dbReference>
<dbReference type="InterPro" id="IPR050315">
    <property type="entry name" value="FAD-oxidoreductase_2"/>
</dbReference>
<keyword evidence="2" id="KW-0285">Flavoprotein</keyword>
<dbReference type="RefSeq" id="WP_217155206.1">
    <property type="nucleotide sequence ID" value="NZ_VOMB01000006.1"/>
</dbReference>
<keyword evidence="3" id="KW-0274">FAD</keyword>
<comment type="cofactor">
    <cofactor evidence="1">
        <name>FAD</name>
        <dbReference type="ChEBI" id="CHEBI:57692"/>
    </cofactor>
</comment>
<dbReference type="PANTHER" id="PTHR43400">
    <property type="entry name" value="FUMARATE REDUCTASE"/>
    <property type="match status" value="1"/>
</dbReference>
<feature type="domain" description="FAD-dependent oxidoreductase 2 FAD-binding" evidence="5">
    <location>
        <begin position="8"/>
        <end position="479"/>
    </location>
</feature>
<name>A0ABS6KHX5_9MYCO</name>
<evidence type="ECO:0000256" key="2">
    <source>
        <dbReference type="ARBA" id="ARBA00022630"/>
    </source>
</evidence>
<evidence type="ECO:0000256" key="3">
    <source>
        <dbReference type="ARBA" id="ARBA00022827"/>
    </source>
</evidence>
<organism evidence="6 7">
    <name type="scientific">[Mycobacterium] fortunisiensis</name>
    <dbReference type="NCBI Taxonomy" id="2600579"/>
    <lineage>
        <taxon>Bacteria</taxon>
        <taxon>Bacillati</taxon>
        <taxon>Actinomycetota</taxon>
        <taxon>Actinomycetes</taxon>
        <taxon>Mycobacteriales</taxon>
        <taxon>Mycobacteriaceae</taxon>
        <taxon>Mycolicibacterium</taxon>
    </lineage>
</organism>
<keyword evidence="4" id="KW-0560">Oxidoreductase</keyword>
<comment type="caution">
    <text evidence="6">The sequence shown here is derived from an EMBL/GenBank/DDBJ whole genome shotgun (WGS) entry which is preliminary data.</text>
</comment>
<evidence type="ECO:0000259" key="5">
    <source>
        <dbReference type="Pfam" id="PF00890"/>
    </source>
</evidence>
<protein>
    <submittedName>
        <fullName evidence="6">FAD-dependent oxidoreductase</fullName>
    </submittedName>
</protein>
<gene>
    <name evidence="6" type="ORF">FR943_04830</name>
</gene>
<evidence type="ECO:0000313" key="7">
    <source>
        <dbReference type="Proteomes" id="UP000812982"/>
    </source>
</evidence>
<evidence type="ECO:0000256" key="4">
    <source>
        <dbReference type="ARBA" id="ARBA00023002"/>
    </source>
</evidence>
<evidence type="ECO:0000256" key="1">
    <source>
        <dbReference type="ARBA" id="ARBA00001974"/>
    </source>
</evidence>
<keyword evidence="7" id="KW-1185">Reference proteome</keyword>